<comment type="catalytic activity">
    <reaction evidence="9">
        <text>Cu(+)(in) + ATP + H2O = Cu(+)(out) + ADP + phosphate + H(+)</text>
        <dbReference type="Rhea" id="RHEA:25792"/>
        <dbReference type="ChEBI" id="CHEBI:15377"/>
        <dbReference type="ChEBI" id="CHEBI:15378"/>
        <dbReference type="ChEBI" id="CHEBI:30616"/>
        <dbReference type="ChEBI" id="CHEBI:43474"/>
        <dbReference type="ChEBI" id="CHEBI:49552"/>
        <dbReference type="ChEBI" id="CHEBI:456216"/>
        <dbReference type="EC" id="7.2.2.8"/>
    </reaction>
</comment>
<evidence type="ECO:0000256" key="9">
    <source>
        <dbReference type="ARBA" id="ARBA00049289"/>
    </source>
</evidence>
<evidence type="ECO:0000256" key="2">
    <source>
        <dbReference type="ARBA" id="ARBA00012517"/>
    </source>
</evidence>
<evidence type="ECO:0000313" key="12">
    <source>
        <dbReference type="Proteomes" id="UP001164761"/>
    </source>
</evidence>
<dbReference type="Pfam" id="PF00702">
    <property type="entry name" value="Hydrolase"/>
    <property type="match status" value="1"/>
</dbReference>
<evidence type="ECO:0000256" key="6">
    <source>
        <dbReference type="ARBA" id="ARBA00022989"/>
    </source>
</evidence>
<keyword evidence="6 10" id="KW-1133">Transmembrane helix</keyword>
<evidence type="ECO:0000256" key="1">
    <source>
        <dbReference type="ARBA" id="ARBA00004370"/>
    </source>
</evidence>
<keyword evidence="7" id="KW-0186">Copper</keyword>
<feature type="transmembrane region" description="Helical" evidence="10">
    <location>
        <begin position="210"/>
        <end position="227"/>
    </location>
</feature>
<keyword evidence="8 10" id="KW-0472">Membrane</keyword>
<dbReference type="InterPro" id="IPR001757">
    <property type="entry name" value="P_typ_ATPase"/>
</dbReference>
<evidence type="ECO:0000256" key="4">
    <source>
        <dbReference type="ARBA" id="ARBA00022796"/>
    </source>
</evidence>
<dbReference type="PANTHER" id="PTHR43520">
    <property type="entry name" value="ATP7, ISOFORM B"/>
    <property type="match status" value="1"/>
</dbReference>
<gene>
    <name evidence="11" type="ORF">NZD89_13540</name>
</gene>
<evidence type="ECO:0000256" key="3">
    <source>
        <dbReference type="ARBA" id="ARBA00022692"/>
    </source>
</evidence>
<evidence type="ECO:0000256" key="10">
    <source>
        <dbReference type="SAM" id="Phobius"/>
    </source>
</evidence>
<keyword evidence="4" id="KW-0187">Copper transport</keyword>
<dbReference type="SUPFAM" id="SSF56784">
    <property type="entry name" value="HAD-like"/>
    <property type="match status" value="1"/>
</dbReference>
<evidence type="ECO:0000256" key="8">
    <source>
        <dbReference type="ARBA" id="ARBA00023136"/>
    </source>
</evidence>
<comment type="subcellular location">
    <subcellularLocation>
        <location evidence="1">Membrane</location>
    </subcellularLocation>
</comment>
<dbReference type="RefSeq" id="WP_268008210.1">
    <property type="nucleotide sequence ID" value="NZ_BSUT01000001.1"/>
</dbReference>
<name>A0ABY6ZN54_9BACL</name>
<dbReference type="Proteomes" id="UP001164761">
    <property type="component" value="Chromosome"/>
</dbReference>
<dbReference type="Gene3D" id="3.40.1110.10">
    <property type="entry name" value="Calcium-transporting ATPase, cytoplasmic domain N"/>
    <property type="match status" value="1"/>
</dbReference>
<sequence>MRRATDEREKRVDASDVEALPGKGVKGVVDGDIIRVGNRRWLAENGVASFPDEVLSNFEASGKTAVIVASEAHILGVLAIADAVKDDARDTIEELEQMGIEVWMITGDNERTACCVAEEVGIQHVMAGVLPGDKSAKVEGLRKLGRVVAMVGDGINDAPALAAADIGIAMGTGTDVAMEAADIALMRGNTHGVIDAIRLSNATMKKIRQNLFWAFIFNSLGIPLAALGLLSPIVAGAAMAMSSVSVVSNSLLLRRLKLGRGMPAVKP</sequence>
<proteinExistence type="predicted"/>
<dbReference type="EMBL" id="CP104067">
    <property type="protein sequence ID" value="WAH44314.1"/>
    <property type="molecule type" value="Genomic_DNA"/>
</dbReference>
<evidence type="ECO:0000256" key="5">
    <source>
        <dbReference type="ARBA" id="ARBA00022967"/>
    </source>
</evidence>
<evidence type="ECO:0000313" key="11">
    <source>
        <dbReference type="EMBL" id="WAH44314.1"/>
    </source>
</evidence>
<keyword evidence="4" id="KW-0406">Ion transport</keyword>
<protein>
    <recommendedName>
        <fullName evidence="2">P-type Cu(+) transporter</fullName>
        <ecNumber evidence="2">7.2.2.8</ecNumber>
    </recommendedName>
</protein>
<dbReference type="InterPro" id="IPR023299">
    <property type="entry name" value="ATPase_P-typ_cyto_dom_N"/>
</dbReference>
<feature type="transmembrane region" description="Helical" evidence="10">
    <location>
        <begin position="233"/>
        <end position="253"/>
    </location>
</feature>
<organism evidence="11 12">
    <name type="scientific">Alicyclobacillus fastidiosus</name>
    <dbReference type="NCBI Taxonomy" id="392011"/>
    <lineage>
        <taxon>Bacteria</taxon>
        <taxon>Bacillati</taxon>
        <taxon>Bacillota</taxon>
        <taxon>Bacilli</taxon>
        <taxon>Bacillales</taxon>
        <taxon>Alicyclobacillaceae</taxon>
        <taxon>Alicyclobacillus</taxon>
    </lineage>
</organism>
<accession>A0ABY6ZN54</accession>
<dbReference type="PROSITE" id="PS01229">
    <property type="entry name" value="COF_2"/>
    <property type="match status" value="1"/>
</dbReference>
<reference evidence="11" key="1">
    <citation type="submission" date="2022-08" db="EMBL/GenBank/DDBJ databases">
        <title>Alicyclobacillus fastidiosus DSM 17978, complete genome.</title>
        <authorList>
            <person name="Wang Q."/>
            <person name="Cai R."/>
            <person name="Wang Z."/>
        </authorList>
    </citation>
    <scope>NUCLEOTIDE SEQUENCE</scope>
    <source>
        <strain evidence="11">DSM 17978</strain>
    </source>
</reference>
<dbReference type="EC" id="7.2.2.8" evidence="2"/>
<dbReference type="NCBIfam" id="TIGR01494">
    <property type="entry name" value="ATPase_P-type"/>
    <property type="match status" value="1"/>
</dbReference>
<keyword evidence="3 10" id="KW-0812">Transmembrane</keyword>
<keyword evidence="12" id="KW-1185">Reference proteome</keyword>
<evidence type="ECO:0000256" key="7">
    <source>
        <dbReference type="ARBA" id="ARBA00023008"/>
    </source>
</evidence>
<dbReference type="Gene3D" id="3.40.50.1000">
    <property type="entry name" value="HAD superfamily/HAD-like"/>
    <property type="match status" value="1"/>
</dbReference>
<keyword evidence="4" id="KW-0813">Transport</keyword>
<dbReference type="InterPro" id="IPR023214">
    <property type="entry name" value="HAD_sf"/>
</dbReference>
<keyword evidence="5" id="KW-1278">Translocase</keyword>
<dbReference type="InterPro" id="IPR036412">
    <property type="entry name" value="HAD-like_sf"/>
</dbReference>
<dbReference type="PANTHER" id="PTHR43520:SF8">
    <property type="entry name" value="P-TYPE CU(+) TRANSPORTER"/>
    <property type="match status" value="1"/>
</dbReference>